<dbReference type="CDD" id="cd09892">
    <property type="entry name" value="NGN_SP_RfaH"/>
    <property type="match status" value="1"/>
</dbReference>
<evidence type="ECO:0000256" key="4">
    <source>
        <dbReference type="HAMAP-Rule" id="MF_00951"/>
    </source>
</evidence>
<feature type="domain" description="NusG-like N-terminal" evidence="5">
    <location>
        <begin position="8"/>
        <end position="107"/>
    </location>
</feature>
<dbReference type="PANTHER" id="PTHR30265:SF7">
    <property type="entry name" value="TRANSCRIPTION ANTITERMINATION PROTEIN RFAH"/>
    <property type="match status" value="1"/>
</dbReference>
<dbReference type="GO" id="GO:0003677">
    <property type="term" value="F:DNA binding"/>
    <property type="evidence" value="ECO:0007669"/>
    <property type="project" value="UniProtKB-UniRule"/>
</dbReference>
<keyword evidence="1 4" id="KW-0889">Transcription antitermination</keyword>
<dbReference type="GO" id="GO:0006354">
    <property type="term" value="P:DNA-templated transcription elongation"/>
    <property type="evidence" value="ECO:0007669"/>
    <property type="project" value="InterPro"/>
</dbReference>
<dbReference type="GO" id="GO:0005829">
    <property type="term" value="C:cytosol"/>
    <property type="evidence" value="ECO:0007669"/>
    <property type="project" value="TreeGrafter"/>
</dbReference>
<name>A0A1H1NM37_9GAMM</name>
<protein>
    <recommendedName>
        <fullName evidence="4">Transcription antitermination protein RfaH</fullName>
    </recommendedName>
</protein>
<proteinExistence type="inferred from homology"/>
<evidence type="ECO:0000256" key="2">
    <source>
        <dbReference type="ARBA" id="ARBA00023015"/>
    </source>
</evidence>
<dbReference type="RefSeq" id="WP_093391863.1">
    <property type="nucleotide sequence ID" value="NZ_LT629736.1"/>
</dbReference>
<comment type="function">
    <text evidence="4">Enhances distal genes transcription elongation in a specialized subset of operons that encode extracytoplasmic components.</text>
</comment>
<accession>A0A1H1NM37</accession>
<organism evidence="6 7">
    <name type="scientific">Halopseudomonas xinjiangensis</name>
    <dbReference type="NCBI Taxonomy" id="487184"/>
    <lineage>
        <taxon>Bacteria</taxon>
        <taxon>Pseudomonadati</taxon>
        <taxon>Pseudomonadota</taxon>
        <taxon>Gammaproteobacteria</taxon>
        <taxon>Pseudomonadales</taxon>
        <taxon>Pseudomonadaceae</taxon>
        <taxon>Halopseudomonas</taxon>
    </lineage>
</organism>
<evidence type="ECO:0000259" key="5">
    <source>
        <dbReference type="SMART" id="SM00738"/>
    </source>
</evidence>
<dbReference type="GO" id="GO:0001073">
    <property type="term" value="F:transcription antitermination factor activity, DNA binding"/>
    <property type="evidence" value="ECO:0007669"/>
    <property type="project" value="UniProtKB-UniRule"/>
</dbReference>
<dbReference type="SMART" id="SM00738">
    <property type="entry name" value="NGN"/>
    <property type="match status" value="1"/>
</dbReference>
<keyword evidence="2 4" id="KW-0805">Transcription regulation</keyword>
<keyword evidence="4" id="KW-0238">DNA-binding</keyword>
<sequence length="168" mass="19089">MSGKESNAPQWYLIQCKPRQDARAEEHLRNQNFPCYRPVHPVEAIRRGKRVMLDESLFPGYLFINLCQHTDSWHSIRSTRGVARLVTFCDRPVAVPGEIIVDIRQRLAVHQAQPLFASGSAVVVSDGPFRDIQAIFQKADGEERAIILLSILQRQQSISVPMRMLRAG</sequence>
<evidence type="ECO:0000256" key="3">
    <source>
        <dbReference type="ARBA" id="ARBA00023163"/>
    </source>
</evidence>
<dbReference type="InterPro" id="IPR006645">
    <property type="entry name" value="NGN-like_dom"/>
</dbReference>
<dbReference type="SUPFAM" id="SSF82679">
    <property type="entry name" value="N-utilization substance G protein NusG, N-terminal domain"/>
    <property type="match status" value="1"/>
</dbReference>
<dbReference type="NCBIfam" id="NF006534">
    <property type="entry name" value="PRK09014.1"/>
    <property type="match status" value="1"/>
</dbReference>
<reference evidence="7" key="1">
    <citation type="submission" date="2016-10" db="EMBL/GenBank/DDBJ databases">
        <authorList>
            <person name="Varghese N."/>
            <person name="Submissions S."/>
        </authorList>
    </citation>
    <scope>NUCLEOTIDE SEQUENCE [LARGE SCALE GENOMIC DNA]</scope>
    <source>
        <strain evidence="7">NRRL B-51270</strain>
    </source>
</reference>
<dbReference type="InterPro" id="IPR036735">
    <property type="entry name" value="NGN_dom_sf"/>
</dbReference>
<dbReference type="STRING" id="487184.SAMN05216421_0718"/>
<dbReference type="InterPro" id="IPR008991">
    <property type="entry name" value="Translation_prot_SH3-like_sf"/>
</dbReference>
<dbReference type="Gene3D" id="3.30.70.940">
    <property type="entry name" value="NusG, N-terminal domain"/>
    <property type="match status" value="1"/>
</dbReference>
<evidence type="ECO:0000256" key="1">
    <source>
        <dbReference type="ARBA" id="ARBA00022814"/>
    </source>
</evidence>
<dbReference type="Pfam" id="PF02357">
    <property type="entry name" value="NusG"/>
    <property type="match status" value="1"/>
</dbReference>
<dbReference type="EMBL" id="LT629736">
    <property type="protein sequence ID" value="SDS00028.1"/>
    <property type="molecule type" value="Genomic_DNA"/>
</dbReference>
<gene>
    <name evidence="4" type="primary">rfaH</name>
    <name evidence="6" type="ORF">SAMN05216421_0718</name>
</gene>
<comment type="similarity">
    <text evidence="4">Belongs to the RfaH family.</text>
</comment>
<evidence type="ECO:0000313" key="6">
    <source>
        <dbReference type="EMBL" id="SDS00028.1"/>
    </source>
</evidence>
<dbReference type="AlphaFoldDB" id="A0A1H1NM37"/>
<dbReference type="InterPro" id="IPR043425">
    <property type="entry name" value="NusG-like"/>
</dbReference>
<dbReference type="OrthoDB" id="9790639at2"/>
<dbReference type="Proteomes" id="UP000243207">
    <property type="component" value="Chromosome I"/>
</dbReference>
<keyword evidence="3 4" id="KW-0804">Transcription</keyword>
<comment type="subunit">
    <text evidence="4">Interacts with both the nontemplate DNA and the RNA polymerase (RNAP).</text>
</comment>
<dbReference type="SUPFAM" id="SSF50104">
    <property type="entry name" value="Translation proteins SH3-like domain"/>
    <property type="match status" value="1"/>
</dbReference>
<dbReference type="NCBIfam" id="TIGR01955">
    <property type="entry name" value="RfaH"/>
    <property type="match status" value="1"/>
</dbReference>
<keyword evidence="7" id="KW-1185">Reference proteome</keyword>
<dbReference type="InterPro" id="IPR010215">
    <property type="entry name" value="Transcription_antiterm_RfaH"/>
</dbReference>
<dbReference type="PANTHER" id="PTHR30265">
    <property type="entry name" value="RHO-INTERACTING TRANSCRIPTION TERMINATION FACTOR NUSG"/>
    <property type="match status" value="1"/>
</dbReference>
<evidence type="ECO:0000313" key="7">
    <source>
        <dbReference type="Proteomes" id="UP000243207"/>
    </source>
</evidence>
<dbReference type="HAMAP" id="MF_00951">
    <property type="entry name" value="RfaH"/>
    <property type="match status" value="1"/>
</dbReference>